<dbReference type="Proteomes" id="UP000824469">
    <property type="component" value="Unassembled WGS sequence"/>
</dbReference>
<evidence type="ECO:0000313" key="2">
    <source>
        <dbReference type="Proteomes" id="UP000824469"/>
    </source>
</evidence>
<sequence length="171" mass="18503">MGHLSKAYSLKLAKDSKELDSQKDVSEVEGLVESDMVPPLGGDLSPLSLLKEIEEVHKNSGELISLIKEGIDQGQAVSLNSLQSWLSDKVKENKLQSLLGVEIFEKGELELDSLVLALVPSKLVSVQAGLKEANYGSAGKKDKKYKQDLALKEVDVGKQSVLKFVNVVSGK</sequence>
<reference evidence="1 2" key="1">
    <citation type="journal article" date="2021" name="Nat. Plants">
        <title>The Taxus genome provides insights into paclitaxel biosynthesis.</title>
        <authorList>
            <person name="Xiong X."/>
            <person name="Gou J."/>
            <person name="Liao Q."/>
            <person name="Li Y."/>
            <person name="Zhou Q."/>
            <person name="Bi G."/>
            <person name="Li C."/>
            <person name="Du R."/>
            <person name="Wang X."/>
            <person name="Sun T."/>
            <person name="Guo L."/>
            <person name="Liang H."/>
            <person name="Lu P."/>
            <person name="Wu Y."/>
            <person name="Zhang Z."/>
            <person name="Ro D.K."/>
            <person name="Shang Y."/>
            <person name="Huang S."/>
            <person name="Yan J."/>
        </authorList>
    </citation>
    <scope>NUCLEOTIDE SEQUENCE [LARGE SCALE GENOMIC DNA]</scope>
    <source>
        <strain evidence="1">Ta-2019</strain>
    </source>
</reference>
<keyword evidence="2" id="KW-1185">Reference proteome</keyword>
<feature type="non-terminal residue" evidence="1">
    <location>
        <position position="171"/>
    </location>
</feature>
<evidence type="ECO:0000313" key="1">
    <source>
        <dbReference type="EMBL" id="KAH9315696.1"/>
    </source>
</evidence>
<protein>
    <submittedName>
        <fullName evidence="1">Uncharacterized protein</fullName>
    </submittedName>
</protein>
<dbReference type="AlphaFoldDB" id="A0AA38L8T6"/>
<organism evidence="1 2">
    <name type="scientific">Taxus chinensis</name>
    <name type="common">Chinese yew</name>
    <name type="synonym">Taxus wallichiana var. chinensis</name>
    <dbReference type="NCBI Taxonomy" id="29808"/>
    <lineage>
        <taxon>Eukaryota</taxon>
        <taxon>Viridiplantae</taxon>
        <taxon>Streptophyta</taxon>
        <taxon>Embryophyta</taxon>
        <taxon>Tracheophyta</taxon>
        <taxon>Spermatophyta</taxon>
        <taxon>Pinopsida</taxon>
        <taxon>Pinidae</taxon>
        <taxon>Conifers II</taxon>
        <taxon>Cupressales</taxon>
        <taxon>Taxaceae</taxon>
        <taxon>Taxus</taxon>
    </lineage>
</organism>
<proteinExistence type="predicted"/>
<dbReference type="EMBL" id="JAHRHJ020000005">
    <property type="protein sequence ID" value="KAH9315696.1"/>
    <property type="molecule type" value="Genomic_DNA"/>
</dbReference>
<gene>
    <name evidence="1" type="ORF">KI387_024323</name>
</gene>
<name>A0AA38L8T6_TAXCH</name>
<comment type="caution">
    <text evidence="1">The sequence shown here is derived from an EMBL/GenBank/DDBJ whole genome shotgun (WGS) entry which is preliminary data.</text>
</comment>
<accession>A0AA38L8T6</accession>